<comment type="caution">
    <text evidence="2">The sequence shown here is derived from an EMBL/GenBank/DDBJ whole genome shotgun (WGS) entry which is preliminary data.</text>
</comment>
<evidence type="ECO:0000313" key="3">
    <source>
        <dbReference type="Proteomes" id="UP000233551"/>
    </source>
</evidence>
<feature type="region of interest" description="Disordered" evidence="1">
    <location>
        <begin position="1"/>
        <end position="45"/>
    </location>
</feature>
<proteinExistence type="predicted"/>
<sequence length="279" mass="30974">MERSLGPRWPDDHRVSGDHRASSHQSLGKHTHLPRPSNQTTRWCARHSHRGKSHCLLVNVGRPRTISCREVLVRSSMAMGYSPHARHLLPGAPHQRRADVLCHFSVRGPFPPVGPQAHFSAPILRAPLAHATNPGDTTQTATRRELMVIREERDRLHHELVEARVLTTGFSTSIPYSPTRKNGRGEPNRNLRVAPADPHKRTAHIFRGTLGISPTIDFTGCTSCLFRGPATTIDMRTTPQSAQAPPTTHDDTCVAALERNVTTLQGTINWMAADMARLM</sequence>
<gene>
    <name evidence="2" type="ORF">CRG98_028534</name>
</gene>
<name>A0A2I0J4F5_PUNGR</name>
<keyword evidence="3" id="KW-1185">Reference proteome</keyword>
<dbReference type="AlphaFoldDB" id="A0A2I0J4F5"/>
<feature type="region of interest" description="Disordered" evidence="1">
    <location>
        <begin position="172"/>
        <end position="194"/>
    </location>
</feature>
<organism evidence="2 3">
    <name type="scientific">Punica granatum</name>
    <name type="common">Pomegranate</name>
    <dbReference type="NCBI Taxonomy" id="22663"/>
    <lineage>
        <taxon>Eukaryota</taxon>
        <taxon>Viridiplantae</taxon>
        <taxon>Streptophyta</taxon>
        <taxon>Embryophyta</taxon>
        <taxon>Tracheophyta</taxon>
        <taxon>Spermatophyta</taxon>
        <taxon>Magnoliopsida</taxon>
        <taxon>eudicotyledons</taxon>
        <taxon>Gunneridae</taxon>
        <taxon>Pentapetalae</taxon>
        <taxon>rosids</taxon>
        <taxon>malvids</taxon>
        <taxon>Myrtales</taxon>
        <taxon>Lythraceae</taxon>
        <taxon>Punica</taxon>
    </lineage>
</organism>
<dbReference type="Proteomes" id="UP000233551">
    <property type="component" value="Unassembled WGS sequence"/>
</dbReference>
<feature type="compositionally biased region" description="Basic and acidic residues" evidence="1">
    <location>
        <begin position="1"/>
        <end position="21"/>
    </location>
</feature>
<dbReference type="EMBL" id="PGOL01002047">
    <property type="protein sequence ID" value="PKI51105.1"/>
    <property type="molecule type" value="Genomic_DNA"/>
</dbReference>
<evidence type="ECO:0000313" key="2">
    <source>
        <dbReference type="EMBL" id="PKI51105.1"/>
    </source>
</evidence>
<evidence type="ECO:0000256" key="1">
    <source>
        <dbReference type="SAM" id="MobiDB-lite"/>
    </source>
</evidence>
<protein>
    <submittedName>
        <fullName evidence="2">Uncharacterized protein</fullName>
    </submittedName>
</protein>
<accession>A0A2I0J4F5</accession>
<reference evidence="2 3" key="1">
    <citation type="submission" date="2017-11" db="EMBL/GenBank/DDBJ databases">
        <title>De-novo sequencing of pomegranate (Punica granatum L.) genome.</title>
        <authorList>
            <person name="Akparov Z."/>
            <person name="Amiraslanov A."/>
            <person name="Hajiyeva S."/>
            <person name="Abbasov M."/>
            <person name="Kaur K."/>
            <person name="Hamwieh A."/>
            <person name="Solovyev V."/>
            <person name="Salamov A."/>
            <person name="Braich B."/>
            <person name="Kosarev P."/>
            <person name="Mahmoud A."/>
            <person name="Hajiyev E."/>
            <person name="Babayeva S."/>
            <person name="Izzatullayeva V."/>
            <person name="Mammadov A."/>
            <person name="Mammadov A."/>
            <person name="Sharifova S."/>
            <person name="Ojaghi J."/>
            <person name="Eynullazada K."/>
            <person name="Bayramov B."/>
            <person name="Abdulazimova A."/>
            <person name="Shahmuradov I."/>
        </authorList>
    </citation>
    <scope>NUCLEOTIDE SEQUENCE [LARGE SCALE GENOMIC DNA]</scope>
    <source>
        <strain evidence="3">cv. AG2017</strain>
        <tissue evidence="2">Leaf</tissue>
    </source>
</reference>